<evidence type="ECO:0000256" key="5">
    <source>
        <dbReference type="ARBA" id="ARBA00022884"/>
    </source>
</evidence>
<keyword evidence="13" id="KW-1185">Reference proteome</keyword>
<feature type="region of interest" description="Disordered" evidence="8">
    <location>
        <begin position="1"/>
        <end position="61"/>
    </location>
</feature>
<gene>
    <name evidence="12" type="ORF">DSTB1V02_LOCUS486</name>
</gene>
<evidence type="ECO:0000259" key="10">
    <source>
        <dbReference type="PROSITE" id="PS51194"/>
    </source>
</evidence>
<evidence type="ECO:0000256" key="1">
    <source>
        <dbReference type="ARBA" id="ARBA00022741"/>
    </source>
</evidence>
<comment type="catalytic activity">
    <reaction evidence="7">
        <text>ATP + H2O = ADP + phosphate + H(+)</text>
        <dbReference type="Rhea" id="RHEA:13065"/>
        <dbReference type="ChEBI" id="CHEBI:15377"/>
        <dbReference type="ChEBI" id="CHEBI:15378"/>
        <dbReference type="ChEBI" id="CHEBI:30616"/>
        <dbReference type="ChEBI" id="CHEBI:43474"/>
        <dbReference type="ChEBI" id="CHEBI:456216"/>
        <dbReference type="EC" id="3.6.4.13"/>
    </reaction>
</comment>
<feature type="domain" description="Helicase ATP-binding" evidence="9">
    <location>
        <begin position="122"/>
        <end position="296"/>
    </location>
</feature>
<feature type="compositionally biased region" description="Basic residues" evidence="8">
    <location>
        <begin position="36"/>
        <end position="48"/>
    </location>
</feature>
<dbReference type="GO" id="GO:0016787">
    <property type="term" value="F:hydrolase activity"/>
    <property type="evidence" value="ECO:0007669"/>
    <property type="project" value="UniProtKB-KW"/>
</dbReference>
<evidence type="ECO:0000259" key="9">
    <source>
        <dbReference type="PROSITE" id="PS51192"/>
    </source>
</evidence>
<dbReference type="GO" id="GO:0003724">
    <property type="term" value="F:RNA helicase activity"/>
    <property type="evidence" value="ECO:0007669"/>
    <property type="project" value="UniProtKB-EC"/>
</dbReference>
<feature type="compositionally biased region" description="Basic residues" evidence="8">
    <location>
        <begin position="679"/>
        <end position="690"/>
    </location>
</feature>
<dbReference type="InterPro" id="IPR001650">
    <property type="entry name" value="Helicase_C-like"/>
</dbReference>
<keyword evidence="2 7" id="KW-0378">Hydrolase</keyword>
<feature type="short sequence motif" description="Q motif" evidence="6">
    <location>
        <begin position="91"/>
        <end position="119"/>
    </location>
</feature>
<feature type="region of interest" description="Disordered" evidence="8">
    <location>
        <begin position="631"/>
        <end position="659"/>
    </location>
</feature>
<dbReference type="OrthoDB" id="10259640at2759"/>
<dbReference type="Pfam" id="PF13959">
    <property type="entry name" value="CTE_SPB4"/>
    <property type="match status" value="1"/>
</dbReference>
<comment type="function">
    <text evidence="7">RNA helicase.</text>
</comment>
<dbReference type="Gene3D" id="3.40.50.300">
    <property type="entry name" value="P-loop containing nucleotide triphosphate hydrolases"/>
    <property type="match status" value="2"/>
</dbReference>
<dbReference type="Proteomes" id="UP000677054">
    <property type="component" value="Unassembled WGS sequence"/>
</dbReference>
<reference evidence="12" key="1">
    <citation type="submission" date="2020-11" db="EMBL/GenBank/DDBJ databases">
        <authorList>
            <person name="Tran Van P."/>
        </authorList>
    </citation>
    <scope>NUCLEOTIDE SEQUENCE</scope>
</reference>
<keyword evidence="4 7" id="KW-0067">ATP-binding</keyword>
<evidence type="ECO:0000313" key="12">
    <source>
        <dbReference type="EMBL" id="CAD7240463.1"/>
    </source>
</evidence>
<dbReference type="PROSITE" id="PS51192">
    <property type="entry name" value="HELICASE_ATP_BIND_1"/>
    <property type="match status" value="1"/>
</dbReference>
<feature type="compositionally biased region" description="Gly residues" evidence="8">
    <location>
        <begin position="9"/>
        <end position="33"/>
    </location>
</feature>
<keyword evidence="3 7" id="KW-0347">Helicase</keyword>
<sequence>MGTRKSFKGQGGGNQGEGEGNRGRGGGNRGRSGGNRSRRGGNRGRRGHSLLPRGGERAQSFMKKVPQDTLEMDEMRHLTQKYDQIVPQDVKRFQDLPLCKKTQRGLWDAGYQFLTEIQRESIPLSLQGCDVLGAAKTGSGKTLAFIIPVLERLMSMQWTALDGLGVLIITPTRELAYQIFEILKKVGKYHDFSAALIIGGRDWAYERMRMDRMNIIICTPGRLLQHMDENPLFDCTNLKMLVLDEADRILDMGFQDTLNAIIENLPPSRQTLLFSATQTRHDLARLGLKEPKHVWVHEESQASTPDGLTQIYMVCPLEMKLDLLWSFIKNHLHHKTLVFMATCREVKYVFEAFSRLRPGVPLMLLYGQLSQNRRMSIYEDFCRKKRVVLFATDIAARGLDFPSVDWVVQYDCPENADEYIHRAGRTARINRKGNSILFLLPTEEKAMIQHLSEKKIPIKKIQVNESKTVSIQKKLEEMLARDIELKERAQRAFRTYIKSVFFAKDKEVFHLEALDTPAFARSLGLVVRPRVRFLEKFNIRLGDFDAEQEEDEKQFGEGSDEEGEDFLMLKRQDHELEEELAKLPDPSLPEPHGTRVRKSRKAVTKAAQAKKILRKNLSVNQKMVFDEEGEPMLEASKVPQSDLGKRYQLQSRETGGIDLDEARQYIEAEDHFDKELFRRRVHEKHRKHKEKQREEKEDERKKNGVRLNSEGNDEGEGDEESTSLNWLPDPDKVYGEKHNESGEGESETESEEEEEGEQKWRESQEDESESDSSLDARKSNYDSGMLALQVNEFLIDSHAVETPSPFPIMLYLVSMVLDNDSTSNFQR</sequence>
<dbReference type="SMART" id="SM00487">
    <property type="entry name" value="DEXDc"/>
    <property type="match status" value="1"/>
</dbReference>
<feature type="compositionally biased region" description="Acidic residues" evidence="8">
    <location>
        <begin position="742"/>
        <end position="756"/>
    </location>
</feature>
<keyword evidence="5 7" id="KW-0694">RNA-binding</keyword>
<dbReference type="InterPro" id="IPR014001">
    <property type="entry name" value="Helicase_ATP-bd"/>
</dbReference>
<evidence type="ECO:0000256" key="7">
    <source>
        <dbReference type="RuleBase" id="RU365068"/>
    </source>
</evidence>
<evidence type="ECO:0000313" key="13">
    <source>
        <dbReference type="Proteomes" id="UP000677054"/>
    </source>
</evidence>
<evidence type="ECO:0000256" key="8">
    <source>
        <dbReference type="SAM" id="MobiDB-lite"/>
    </source>
</evidence>
<dbReference type="SUPFAM" id="SSF52540">
    <property type="entry name" value="P-loop containing nucleoside triphosphate hydrolases"/>
    <property type="match status" value="1"/>
</dbReference>
<organism evidence="12">
    <name type="scientific">Darwinula stevensoni</name>
    <dbReference type="NCBI Taxonomy" id="69355"/>
    <lineage>
        <taxon>Eukaryota</taxon>
        <taxon>Metazoa</taxon>
        <taxon>Ecdysozoa</taxon>
        <taxon>Arthropoda</taxon>
        <taxon>Crustacea</taxon>
        <taxon>Oligostraca</taxon>
        <taxon>Ostracoda</taxon>
        <taxon>Podocopa</taxon>
        <taxon>Podocopida</taxon>
        <taxon>Darwinulocopina</taxon>
        <taxon>Darwinuloidea</taxon>
        <taxon>Darwinulidae</taxon>
        <taxon>Darwinula</taxon>
    </lineage>
</organism>
<dbReference type="Pfam" id="PF00271">
    <property type="entry name" value="Helicase_C"/>
    <property type="match status" value="1"/>
</dbReference>
<feature type="region of interest" description="Disordered" evidence="8">
    <location>
        <begin position="580"/>
        <end position="602"/>
    </location>
</feature>
<proteinExistence type="inferred from homology"/>
<feature type="region of interest" description="Disordered" evidence="8">
    <location>
        <begin position="671"/>
        <end position="778"/>
    </location>
</feature>
<keyword evidence="1 7" id="KW-0547">Nucleotide-binding</keyword>
<dbReference type="PROSITE" id="PS51195">
    <property type="entry name" value="Q_MOTIF"/>
    <property type="match status" value="1"/>
</dbReference>
<dbReference type="CDD" id="cd18787">
    <property type="entry name" value="SF2_C_DEAD"/>
    <property type="match status" value="1"/>
</dbReference>
<dbReference type="GO" id="GO:0003723">
    <property type="term" value="F:RNA binding"/>
    <property type="evidence" value="ECO:0007669"/>
    <property type="project" value="UniProtKB-UniRule"/>
</dbReference>
<dbReference type="InterPro" id="IPR014014">
    <property type="entry name" value="RNA_helicase_DEAD_Q_motif"/>
</dbReference>
<feature type="compositionally biased region" description="Basic and acidic residues" evidence="8">
    <location>
        <begin position="729"/>
        <end position="741"/>
    </location>
</feature>
<dbReference type="PROSITE" id="PS00039">
    <property type="entry name" value="DEAD_ATP_HELICASE"/>
    <property type="match status" value="1"/>
</dbReference>
<feature type="compositionally biased region" description="Acidic residues" evidence="8">
    <location>
        <begin position="711"/>
        <end position="721"/>
    </location>
</feature>
<comment type="similarity">
    <text evidence="7">Belongs to the DEAD box helicase family.</text>
</comment>
<dbReference type="GO" id="GO:0005524">
    <property type="term" value="F:ATP binding"/>
    <property type="evidence" value="ECO:0007669"/>
    <property type="project" value="UniProtKB-UniRule"/>
</dbReference>
<dbReference type="Pfam" id="PF00270">
    <property type="entry name" value="DEAD"/>
    <property type="match status" value="1"/>
</dbReference>
<feature type="domain" description="Helicase C-terminal" evidence="10">
    <location>
        <begin position="320"/>
        <end position="476"/>
    </location>
</feature>
<dbReference type="InterPro" id="IPR011545">
    <property type="entry name" value="DEAD/DEAH_box_helicase_dom"/>
</dbReference>
<evidence type="ECO:0000259" key="11">
    <source>
        <dbReference type="PROSITE" id="PS51195"/>
    </source>
</evidence>
<dbReference type="InterPro" id="IPR027417">
    <property type="entry name" value="P-loop_NTPase"/>
</dbReference>
<dbReference type="PROSITE" id="PS51194">
    <property type="entry name" value="HELICASE_CTER"/>
    <property type="match status" value="1"/>
</dbReference>
<dbReference type="CDD" id="cd17941">
    <property type="entry name" value="DEADc_DDX10"/>
    <property type="match status" value="1"/>
</dbReference>
<evidence type="ECO:0000256" key="4">
    <source>
        <dbReference type="ARBA" id="ARBA00022840"/>
    </source>
</evidence>
<dbReference type="InterPro" id="IPR025313">
    <property type="entry name" value="SPB4-like_CTE"/>
</dbReference>
<dbReference type="PANTHER" id="PTHR24031">
    <property type="entry name" value="RNA HELICASE"/>
    <property type="match status" value="1"/>
</dbReference>
<dbReference type="AlphaFoldDB" id="A0A7R8X4N7"/>
<protein>
    <recommendedName>
        <fullName evidence="7">ATP-dependent RNA helicase</fullName>
        <ecNumber evidence="7">3.6.4.13</ecNumber>
    </recommendedName>
</protein>
<feature type="domain" description="DEAD-box RNA helicase Q" evidence="11">
    <location>
        <begin position="91"/>
        <end position="119"/>
    </location>
</feature>
<evidence type="ECO:0000256" key="3">
    <source>
        <dbReference type="ARBA" id="ARBA00022806"/>
    </source>
</evidence>
<dbReference type="SMART" id="SM00490">
    <property type="entry name" value="HELICc"/>
    <property type="match status" value="1"/>
</dbReference>
<evidence type="ECO:0000256" key="6">
    <source>
        <dbReference type="PROSITE-ProRule" id="PRU00552"/>
    </source>
</evidence>
<dbReference type="InterPro" id="IPR000629">
    <property type="entry name" value="RNA-helicase_DEAD-box_CS"/>
</dbReference>
<dbReference type="EMBL" id="LR899551">
    <property type="protein sequence ID" value="CAD7240463.1"/>
    <property type="molecule type" value="Genomic_DNA"/>
</dbReference>
<accession>A0A7R8X4N7</accession>
<evidence type="ECO:0000256" key="2">
    <source>
        <dbReference type="ARBA" id="ARBA00022801"/>
    </source>
</evidence>
<comment type="domain">
    <text evidence="7">The Q motif is unique to and characteristic of the DEAD box family of RNA helicases and controls ATP binding and hydrolysis.</text>
</comment>
<name>A0A7R8X4N7_9CRUS</name>
<dbReference type="EMBL" id="CAJPEV010000034">
    <property type="protein sequence ID" value="CAG0879202.1"/>
    <property type="molecule type" value="Genomic_DNA"/>
</dbReference>
<feature type="compositionally biased region" description="Basic and acidic residues" evidence="8">
    <location>
        <begin position="691"/>
        <end position="702"/>
    </location>
</feature>
<dbReference type="SMART" id="SM01178">
    <property type="entry name" value="DUF4217"/>
    <property type="match status" value="1"/>
</dbReference>
<dbReference type="EC" id="3.6.4.13" evidence="7"/>